<dbReference type="PROSITE" id="PS50234">
    <property type="entry name" value="VWFA"/>
    <property type="match status" value="1"/>
</dbReference>
<evidence type="ECO:0000256" key="2">
    <source>
        <dbReference type="SAM" id="SignalP"/>
    </source>
</evidence>
<feature type="domain" description="Apple" evidence="4">
    <location>
        <begin position="1"/>
        <end position="91"/>
    </location>
</feature>
<evidence type="ECO:0000259" key="4">
    <source>
        <dbReference type="PROSITE" id="PS50948"/>
    </source>
</evidence>
<feature type="domain" description="Apple" evidence="4">
    <location>
        <begin position="123"/>
        <end position="203"/>
    </location>
</feature>
<dbReference type="InterPro" id="IPR002035">
    <property type="entry name" value="VWF_A"/>
</dbReference>
<dbReference type="SMART" id="SM00473">
    <property type="entry name" value="PAN_AP"/>
    <property type="match status" value="2"/>
</dbReference>
<dbReference type="Gene3D" id="3.40.50.410">
    <property type="entry name" value="von Willebrand factor, type A domain"/>
    <property type="match status" value="1"/>
</dbReference>
<feature type="chain" id="PRO_5043123051" evidence="2">
    <location>
        <begin position="23"/>
        <end position="435"/>
    </location>
</feature>
<name>A0A0N4VKQ5_ENTVE</name>
<dbReference type="OrthoDB" id="5826192at2759"/>
<sequence length="435" mass="49877">MRLYYDRLLIGMIPLFCTMVQASPGKTATPEKCLEACTKSKKSFDFICKSAMWYRDSKECVLNNGNSKENGEFLFSTKESGDKVDYYENICLDSQKKDEEESSGEEPDVNEKAKEIGEKEQECFRTYQNRSLVGFADEVKNDLNHRQCLYACYSCNDCLDGDPCNSVTYYRERQECILTSETKRDHNDLFVLDSETDYSENSCNDAAKIPECAEISLTFVIDGSDSTSTEQFENVKRNIAKIVRTMQKHTDTLILSIVQVANKFFMELEGFAFEDESYFEETLAEISQRRGVLKIDNVEGILDSELIRRSIITVFGGTVLRNTFIQRQLDMISKFILVSIDNNDNEQNLQLVTDYTNNTLQLNNVDKIIEILQNHYCGFVPKSNELLLIDNETESLLRDSVPKLNRTALELDAKIIQKSRHLWTGSKENFLPKGL</sequence>
<reference evidence="5 6" key="2">
    <citation type="submission" date="2018-10" db="EMBL/GenBank/DDBJ databases">
        <authorList>
            <consortium name="Pathogen Informatics"/>
        </authorList>
    </citation>
    <scope>NUCLEOTIDE SEQUENCE [LARGE SCALE GENOMIC DNA]</scope>
</reference>
<dbReference type="AlphaFoldDB" id="A0A0N4VKQ5"/>
<evidence type="ECO:0000313" key="6">
    <source>
        <dbReference type="Proteomes" id="UP000274131"/>
    </source>
</evidence>
<proteinExistence type="predicted"/>
<evidence type="ECO:0000313" key="7">
    <source>
        <dbReference type="WBParaSite" id="EVEC_0001144301-mRNA-1"/>
    </source>
</evidence>
<reference evidence="7" key="1">
    <citation type="submission" date="2017-02" db="UniProtKB">
        <authorList>
            <consortium name="WormBaseParasite"/>
        </authorList>
    </citation>
    <scope>IDENTIFICATION</scope>
</reference>
<gene>
    <name evidence="5" type="ORF">EVEC_LOCUS10749</name>
</gene>
<dbReference type="WBParaSite" id="EVEC_0001144301-mRNA-1">
    <property type="protein sequence ID" value="EVEC_0001144301-mRNA-1"/>
    <property type="gene ID" value="EVEC_0001144301"/>
</dbReference>
<dbReference type="PANTHER" id="PTHR47327">
    <property type="entry name" value="FI18240P1-RELATED"/>
    <property type="match status" value="1"/>
</dbReference>
<evidence type="ECO:0000259" key="3">
    <source>
        <dbReference type="PROSITE" id="PS50234"/>
    </source>
</evidence>
<evidence type="ECO:0000256" key="1">
    <source>
        <dbReference type="SAM" id="MobiDB-lite"/>
    </source>
</evidence>
<dbReference type="InterPro" id="IPR003609">
    <property type="entry name" value="Pan_app"/>
</dbReference>
<feature type="domain" description="VWFA" evidence="3">
    <location>
        <begin position="216"/>
        <end position="435"/>
    </location>
</feature>
<protein>
    <submittedName>
        <fullName evidence="7">VWFA domain-containing protein</fullName>
    </submittedName>
</protein>
<dbReference type="InterPro" id="IPR036465">
    <property type="entry name" value="vWFA_dom_sf"/>
</dbReference>
<organism evidence="7">
    <name type="scientific">Enterobius vermicularis</name>
    <name type="common">Human pinworm</name>
    <dbReference type="NCBI Taxonomy" id="51028"/>
    <lineage>
        <taxon>Eukaryota</taxon>
        <taxon>Metazoa</taxon>
        <taxon>Ecdysozoa</taxon>
        <taxon>Nematoda</taxon>
        <taxon>Chromadorea</taxon>
        <taxon>Rhabditida</taxon>
        <taxon>Spirurina</taxon>
        <taxon>Oxyuridomorpha</taxon>
        <taxon>Oxyuroidea</taxon>
        <taxon>Oxyuridae</taxon>
        <taxon>Enterobius</taxon>
    </lineage>
</organism>
<dbReference type="PROSITE" id="PS50948">
    <property type="entry name" value="PAN"/>
    <property type="match status" value="2"/>
</dbReference>
<dbReference type="GO" id="GO:0009653">
    <property type="term" value="P:anatomical structure morphogenesis"/>
    <property type="evidence" value="ECO:0007669"/>
    <property type="project" value="TreeGrafter"/>
</dbReference>
<dbReference type="SUPFAM" id="SSF53300">
    <property type="entry name" value="vWA-like"/>
    <property type="match status" value="1"/>
</dbReference>
<dbReference type="EMBL" id="UXUI01011157">
    <property type="protein sequence ID" value="VDD95998.1"/>
    <property type="molecule type" value="Genomic_DNA"/>
</dbReference>
<dbReference type="InterPro" id="IPR052774">
    <property type="entry name" value="Celegans_DevNeuronal_Protein"/>
</dbReference>
<dbReference type="Pfam" id="PF00092">
    <property type="entry name" value="VWA"/>
    <property type="match status" value="1"/>
</dbReference>
<feature type="region of interest" description="Disordered" evidence="1">
    <location>
        <begin position="95"/>
        <end position="114"/>
    </location>
</feature>
<accession>A0A0N4VKQ5</accession>
<feature type="signal peptide" evidence="2">
    <location>
        <begin position="1"/>
        <end position="22"/>
    </location>
</feature>
<evidence type="ECO:0000313" key="5">
    <source>
        <dbReference type="EMBL" id="VDD95998.1"/>
    </source>
</evidence>
<keyword evidence="6" id="KW-1185">Reference proteome</keyword>
<dbReference type="Gene3D" id="3.50.4.10">
    <property type="entry name" value="Hepatocyte Growth Factor"/>
    <property type="match status" value="2"/>
</dbReference>
<dbReference type="Pfam" id="PF00024">
    <property type="entry name" value="PAN_1"/>
    <property type="match status" value="2"/>
</dbReference>
<dbReference type="SUPFAM" id="SSF57414">
    <property type="entry name" value="Hairpin loop containing domain-like"/>
    <property type="match status" value="2"/>
</dbReference>
<dbReference type="Proteomes" id="UP000274131">
    <property type="component" value="Unassembled WGS sequence"/>
</dbReference>
<dbReference type="CDD" id="cd01099">
    <property type="entry name" value="PAN_AP_HGF"/>
    <property type="match status" value="2"/>
</dbReference>
<dbReference type="PANTHER" id="PTHR47327:SF1">
    <property type="entry name" value="RE15579P"/>
    <property type="match status" value="1"/>
</dbReference>
<keyword evidence="2" id="KW-0732">Signal</keyword>